<dbReference type="Gene3D" id="3.40.50.1980">
    <property type="entry name" value="Nitrogenase molybdenum iron protein domain"/>
    <property type="match status" value="2"/>
</dbReference>
<comment type="similarity">
    <text evidence="5">Belongs to the bacterial solute-binding protein 9 family.</text>
</comment>
<dbReference type="NCBIfam" id="NF040870">
    <property type="entry name" value="AztC"/>
    <property type="match status" value="1"/>
</dbReference>
<keyword evidence="3" id="KW-0479">Metal-binding</keyword>
<evidence type="ECO:0000256" key="5">
    <source>
        <dbReference type="RuleBase" id="RU003512"/>
    </source>
</evidence>
<dbReference type="PANTHER" id="PTHR42953:SF1">
    <property type="entry name" value="METAL-BINDING PROTEIN HI_0362-RELATED"/>
    <property type="match status" value="1"/>
</dbReference>
<dbReference type="InterPro" id="IPR006129">
    <property type="entry name" value="AdhesinB"/>
</dbReference>
<evidence type="ECO:0000256" key="1">
    <source>
        <dbReference type="ARBA" id="ARBA00004196"/>
    </source>
</evidence>
<dbReference type="RefSeq" id="WP_015938017.1">
    <property type="nucleotide sequence ID" value="NC_011886.1"/>
</dbReference>
<dbReference type="KEGG" id="ach:Achl_2856"/>
<dbReference type="InterPro" id="IPR006127">
    <property type="entry name" value="ZnuA-like"/>
</dbReference>
<dbReference type="InterPro" id="IPR047701">
    <property type="entry name" value="AztC-like"/>
</dbReference>
<sequence>MRRDLSPRRALVAGQNRAGKAGWRARLGALLALGLGLAVALGGCSAAAAERPTVVVTTNILGDITRNVVGEQADVVVLMAANADPHSFGISARQAAGIENAALIIHNGGGLEESVLNHVKAAEAQGVPALPVLDAVGPLSFTQSGQGAPDPHFWTDPSRVAKAAEAIAAAVSEHVPGADAAAVRSQTHAYTGQLQELEAAMESGFAGIDPGRRKLITNHHVFGYLADRFGFEVVGAVIPSGTTLASPSPTDLADLTGKIRSAGVRAIFADSSQPARLAEVLAAEAGEDIAVVPLFTESLGPEGSDAGTYLGMMRANAERITQALA</sequence>
<keyword evidence="4" id="KW-0732">Signal</keyword>
<dbReference type="HOGENOM" id="CLU_016838_1_1_11"/>
<dbReference type="PRINTS" id="PR00690">
    <property type="entry name" value="ADHESNFAMILY"/>
</dbReference>
<keyword evidence="2 5" id="KW-0813">Transport</keyword>
<proteinExistence type="inferred from homology"/>
<evidence type="ECO:0000256" key="4">
    <source>
        <dbReference type="ARBA" id="ARBA00022729"/>
    </source>
</evidence>
<dbReference type="Pfam" id="PF01297">
    <property type="entry name" value="ZnuA"/>
    <property type="match status" value="1"/>
</dbReference>
<name>B8HDV3_PSECP</name>
<organism evidence="6 7">
    <name type="scientific">Pseudarthrobacter chlorophenolicus (strain ATCC 700700 / DSM 12829 / CIP 107037 / JCM 12360 / KCTC 9906 / NCIMB 13794 / A6)</name>
    <name type="common">Arthrobacter chlorophenolicus</name>
    <dbReference type="NCBI Taxonomy" id="452863"/>
    <lineage>
        <taxon>Bacteria</taxon>
        <taxon>Bacillati</taxon>
        <taxon>Actinomycetota</taxon>
        <taxon>Actinomycetes</taxon>
        <taxon>Micrococcales</taxon>
        <taxon>Micrococcaceae</taxon>
        <taxon>Pseudarthrobacter</taxon>
    </lineage>
</organism>
<dbReference type="InterPro" id="IPR006128">
    <property type="entry name" value="Lipoprotein_PsaA-like"/>
</dbReference>
<dbReference type="SUPFAM" id="SSF53807">
    <property type="entry name" value="Helical backbone' metal receptor"/>
    <property type="match status" value="1"/>
</dbReference>
<gene>
    <name evidence="6" type="ordered locus">Achl_2856</name>
</gene>
<protein>
    <submittedName>
        <fullName evidence="6">Periplasmic solute binding protein</fullName>
    </submittedName>
</protein>
<accession>B8HDV3</accession>
<keyword evidence="7" id="KW-1185">Reference proteome</keyword>
<dbReference type="EMBL" id="CP001341">
    <property type="protein sequence ID" value="ACL40821.1"/>
    <property type="molecule type" value="Genomic_DNA"/>
</dbReference>
<dbReference type="InterPro" id="IPR050492">
    <property type="entry name" value="Bact_metal-bind_prot9"/>
</dbReference>
<dbReference type="PANTHER" id="PTHR42953">
    <property type="entry name" value="HIGH-AFFINITY ZINC UPTAKE SYSTEM PROTEIN ZNUA-RELATED"/>
    <property type="match status" value="1"/>
</dbReference>
<dbReference type="Proteomes" id="UP000002505">
    <property type="component" value="Chromosome"/>
</dbReference>
<dbReference type="PRINTS" id="PR00691">
    <property type="entry name" value="ADHESINB"/>
</dbReference>
<evidence type="ECO:0000256" key="3">
    <source>
        <dbReference type="ARBA" id="ARBA00022723"/>
    </source>
</evidence>
<dbReference type="AlphaFoldDB" id="B8HDV3"/>
<dbReference type="GO" id="GO:0030001">
    <property type="term" value="P:metal ion transport"/>
    <property type="evidence" value="ECO:0007669"/>
    <property type="project" value="InterPro"/>
</dbReference>
<dbReference type="STRING" id="452863.Achl_2856"/>
<evidence type="ECO:0000313" key="6">
    <source>
        <dbReference type="EMBL" id="ACL40821.1"/>
    </source>
</evidence>
<dbReference type="eggNOG" id="COG0803">
    <property type="taxonomic scope" value="Bacteria"/>
</dbReference>
<dbReference type="GO" id="GO:0007155">
    <property type="term" value="P:cell adhesion"/>
    <property type="evidence" value="ECO:0007669"/>
    <property type="project" value="InterPro"/>
</dbReference>
<evidence type="ECO:0000313" key="7">
    <source>
        <dbReference type="Proteomes" id="UP000002505"/>
    </source>
</evidence>
<comment type="subcellular location">
    <subcellularLocation>
        <location evidence="1">Cell envelope</location>
    </subcellularLocation>
</comment>
<dbReference type="GO" id="GO:0046872">
    <property type="term" value="F:metal ion binding"/>
    <property type="evidence" value="ECO:0007669"/>
    <property type="project" value="UniProtKB-KW"/>
</dbReference>
<reference evidence="6" key="1">
    <citation type="submission" date="2009-01" db="EMBL/GenBank/DDBJ databases">
        <title>Complete sequence of chromosome of Arthrobacter chlorophenolicus A6.</title>
        <authorList>
            <consortium name="US DOE Joint Genome Institute"/>
            <person name="Lucas S."/>
            <person name="Copeland A."/>
            <person name="Lapidus A."/>
            <person name="Glavina del Rio T."/>
            <person name="Tice H."/>
            <person name="Bruce D."/>
            <person name="Goodwin L."/>
            <person name="Pitluck S."/>
            <person name="Goltsman E."/>
            <person name="Clum A."/>
            <person name="Larimer F."/>
            <person name="Land M."/>
            <person name="Hauser L."/>
            <person name="Kyrpides N."/>
            <person name="Mikhailova N."/>
            <person name="Jansson J."/>
            <person name="Richardson P."/>
        </authorList>
    </citation>
    <scope>NUCLEOTIDE SEQUENCE [LARGE SCALE GENOMIC DNA]</scope>
    <source>
        <strain evidence="6">A6</strain>
    </source>
</reference>
<evidence type="ECO:0000256" key="2">
    <source>
        <dbReference type="ARBA" id="ARBA00022448"/>
    </source>
</evidence>
<dbReference type="GO" id="GO:0030313">
    <property type="term" value="C:cell envelope"/>
    <property type="evidence" value="ECO:0007669"/>
    <property type="project" value="UniProtKB-SubCell"/>
</dbReference>